<dbReference type="GO" id="GO:0070901">
    <property type="term" value="P:mitochondrial tRNA methylation"/>
    <property type="evidence" value="ECO:0007669"/>
    <property type="project" value="UniProtKB-ARBA"/>
</dbReference>
<dbReference type="OrthoDB" id="408788at2759"/>
<dbReference type="InterPro" id="IPR056744">
    <property type="entry name" value="TRM5/TYW2-like_N"/>
</dbReference>
<dbReference type="CDD" id="cd02440">
    <property type="entry name" value="AdoMet_MTases"/>
    <property type="match status" value="1"/>
</dbReference>
<dbReference type="GO" id="GO:0005634">
    <property type="term" value="C:nucleus"/>
    <property type="evidence" value="ECO:0007669"/>
    <property type="project" value="UniProtKB-SubCell"/>
</dbReference>
<evidence type="ECO:0000259" key="11">
    <source>
        <dbReference type="PROSITE" id="PS51684"/>
    </source>
</evidence>
<evidence type="ECO:0000256" key="2">
    <source>
        <dbReference type="ARBA" id="ARBA00022490"/>
    </source>
</evidence>
<dbReference type="GO" id="GO:0002939">
    <property type="term" value="P:tRNA N1-guanine methylation"/>
    <property type="evidence" value="ECO:0007669"/>
    <property type="project" value="TreeGrafter"/>
</dbReference>
<comment type="caution">
    <text evidence="12">The sequence shown here is derived from an EMBL/GenBank/DDBJ whole genome shotgun (WGS) entry which is preliminary data.</text>
</comment>
<dbReference type="Gene3D" id="3.30.300.110">
    <property type="entry name" value="Met-10+ protein-like domains"/>
    <property type="match status" value="1"/>
</dbReference>
<dbReference type="Pfam" id="PF25133">
    <property type="entry name" value="TYW2_N_2"/>
    <property type="match status" value="1"/>
</dbReference>
<keyword evidence="7 10" id="KW-0496">Mitochondrion</keyword>
<dbReference type="SUPFAM" id="SSF53335">
    <property type="entry name" value="S-adenosyl-L-methionine-dependent methyltransferases"/>
    <property type="match status" value="1"/>
</dbReference>
<evidence type="ECO:0000313" key="13">
    <source>
        <dbReference type="Proteomes" id="UP000185944"/>
    </source>
</evidence>
<evidence type="ECO:0000256" key="3">
    <source>
        <dbReference type="ARBA" id="ARBA00022603"/>
    </source>
</evidence>
<comment type="subcellular location">
    <subcellularLocation>
        <location evidence="10">Mitochondrion matrix</location>
    </subcellularLocation>
    <subcellularLocation>
        <location evidence="10">Nucleus</location>
    </subcellularLocation>
    <subcellularLocation>
        <location evidence="10">Cytoplasm</location>
    </subcellularLocation>
    <text evidence="10">Predominantly in the mitochondria and in the nucleus.</text>
</comment>
<comment type="catalytic activity">
    <reaction evidence="9 10">
        <text>guanosine(37) in tRNA + S-adenosyl-L-methionine = N(1)-methylguanosine(37) in tRNA + S-adenosyl-L-homocysteine + H(+)</text>
        <dbReference type="Rhea" id="RHEA:36899"/>
        <dbReference type="Rhea" id="RHEA-COMP:10145"/>
        <dbReference type="Rhea" id="RHEA-COMP:10147"/>
        <dbReference type="ChEBI" id="CHEBI:15378"/>
        <dbReference type="ChEBI" id="CHEBI:57856"/>
        <dbReference type="ChEBI" id="CHEBI:59789"/>
        <dbReference type="ChEBI" id="CHEBI:73542"/>
        <dbReference type="ChEBI" id="CHEBI:74269"/>
        <dbReference type="EC" id="2.1.1.228"/>
    </reaction>
</comment>
<feature type="binding site" evidence="10">
    <location>
        <begin position="293"/>
        <end position="294"/>
    </location>
    <ligand>
        <name>S-adenosyl-L-methionine</name>
        <dbReference type="ChEBI" id="CHEBI:59789"/>
    </ligand>
</feature>
<proteinExistence type="inferred from homology"/>
<keyword evidence="8 10" id="KW-0539">Nucleus</keyword>
<dbReference type="VEuPathDB" id="MicrosporidiaDB:NEDG_01152"/>
<dbReference type="PANTHER" id="PTHR23245:SF36">
    <property type="entry name" value="TRNA (GUANINE(37)-N1)-METHYLTRANSFERASE"/>
    <property type="match status" value="1"/>
</dbReference>
<evidence type="ECO:0000256" key="4">
    <source>
        <dbReference type="ARBA" id="ARBA00022679"/>
    </source>
</evidence>
<dbReference type="InterPro" id="IPR025792">
    <property type="entry name" value="tRNA_Gua_MeTrfase_euk"/>
</dbReference>
<feature type="binding site" evidence="10">
    <location>
        <begin position="250"/>
        <end position="251"/>
    </location>
    <ligand>
        <name>S-adenosyl-L-methionine</name>
        <dbReference type="ChEBI" id="CHEBI:59789"/>
    </ligand>
</feature>
<sequence>MGVYEDIESGMYQESIPCRLVRINQKEASEILGRATDLLVVERVPRIVHGQMVKQERPEESRETVYLVVGPGEAVANTDIFYLARGSADKGIKAELVLSYKYFTHTELLKRAGIEEEEYQSSYNKVGGIIHLNIKEEALKHKKILSRVLFDKIKDCKTVIRKASSISGVFRNFEIEHLQGEKTYATVQKENGLRFAIDYDKVYWNSKLQMERHRLVEVIKRGDTVCDMFCGVGPFSILALLHGARVWANDLNPDSIKNFKESIVLNRKPLQIKSRSSHWNDQLEDRVHLSNQDAGVFLEEVTEAYNQGSREIELFDHYILNLPELTLQYVRHFPKIESRAKNTGRVHAYFFIHPGESAVAKIEEAMQRKVVSTQRLVRKVSPSKEMWLVSFLLGKTS</sequence>
<dbReference type="InterPro" id="IPR056743">
    <property type="entry name" value="TRM5-TYW2-like_MTfase"/>
</dbReference>
<dbReference type="GO" id="GO:0005759">
    <property type="term" value="C:mitochondrial matrix"/>
    <property type="evidence" value="ECO:0007669"/>
    <property type="project" value="UniProtKB-SubCell"/>
</dbReference>
<name>A0A177EAP4_9MICR</name>
<comment type="similarity">
    <text evidence="1">Belongs to the class I-like SAM-binding methyltransferase superfamily. TRM5/TYW2 family.</text>
</comment>
<comment type="subunit">
    <text evidence="10">Monomer.</text>
</comment>
<evidence type="ECO:0000313" key="12">
    <source>
        <dbReference type="EMBL" id="OAG29013.1"/>
    </source>
</evidence>
<dbReference type="GO" id="GO:0052906">
    <property type="term" value="F:tRNA (guanine(37)-N1)-methyltransferase activity"/>
    <property type="evidence" value="ECO:0007669"/>
    <property type="project" value="UniProtKB-UniRule"/>
</dbReference>
<dbReference type="Gene3D" id="3.40.50.150">
    <property type="entry name" value="Vaccinia Virus protein VP39"/>
    <property type="match status" value="1"/>
</dbReference>
<dbReference type="PANTHER" id="PTHR23245">
    <property type="entry name" value="TRNA METHYLTRANSFERASE"/>
    <property type="match status" value="1"/>
</dbReference>
<keyword evidence="13" id="KW-1185">Reference proteome</keyword>
<dbReference type="HAMAP" id="MF_03152">
    <property type="entry name" value="TRM5"/>
    <property type="match status" value="1"/>
</dbReference>
<dbReference type="AlphaFoldDB" id="A0A177EAP4"/>
<comment type="function">
    <text evidence="10">Specifically methylates the N1 position of guanosine-37 in various cytoplasmic and mitochondrial tRNAs. Methylation is not dependent on the nature of the nucleoside 5' of the target nucleoside. This is the first step in the biosynthesis of wybutosine (yW), a modified base adjacent to the anticodon of tRNAs and required for accurate decoding.</text>
</comment>
<evidence type="ECO:0000256" key="9">
    <source>
        <dbReference type="ARBA" id="ARBA00047783"/>
    </source>
</evidence>
<dbReference type="Proteomes" id="UP000185944">
    <property type="component" value="Unassembled WGS sequence"/>
</dbReference>
<dbReference type="EC" id="2.1.1.228" evidence="10"/>
<keyword evidence="4 10" id="KW-0808">Transferase</keyword>
<keyword evidence="6 10" id="KW-0819">tRNA processing</keyword>
<keyword evidence="2 10" id="KW-0963">Cytoplasm</keyword>
<feature type="binding site" evidence="10">
    <location>
        <position position="212"/>
    </location>
    <ligand>
        <name>S-adenosyl-L-methionine</name>
        <dbReference type="ChEBI" id="CHEBI:59789"/>
    </ligand>
</feature>
<evidence type="ECO:0000256" key="10">
    <source>
        <dbReference type="HAMAP-Rule" id="MF_03152"/>
    </source>
</evidence>
<dbReference type="STRING" id="1805483.A0A177EAP4"/>
<dbReference type="FunFam" id="3.30.300.110:FF:000001">
    <property type="entry name" value="tRNA (guanine(37)-N1)-methyltransferase"/>
    <property type="match status" value="1"/>
</dbReference>
<evidence type="ECO:0000256" key="5">
    <source>
        <dbReference type="ARBA" id="ARBA00022691"/>
    </source>
</evidence>
<accession>A0A177EAP4</accession>
<dbReference type="EMBL" id="LTDL01000042">
    <property type="protein sequence ID" value="OAG29013.1"/>
    <property type="molecule type" value="Genomic_DNA"/>
</dbReference>
<dbReference type="PROSITE" id="PS51684">
    <property type="entry name" value="SAM_MT_TRM5_TYW2"/>
    <property type="match status" value="1"/>
</dbReference>
<comment type="similarity">
    <text evidence="10">Belongs to the TRM5 / TYW2 family.</text>
</comment>
<feature type="domain" description="SAM-dependent methyltransferase TRM5/TYW2-type" evidence="11">
    <location>
        <begin position="123"/>
        <end position="395"/>
    </location>
</feature>
<dbReference type="Pfam" id="PF02475">
    <property type="entry name" value="TRM5-TYW2_MTfase"/>
    <property type="match status" value="1"/>
</dbReference>
<keyword evidence="5 10" id="KW-0949">S-adenosyl-L-methionine</keyword>
<feature type="binding site" evidence="10">
    <location>
        <position position="321"/>
    </location>
    <ligand>
        <name>S-adenosyl-L-methionine</name>
        <dbReference type="ChEBI" id="CHEBI:59789"/>
    </ligand>
</feature>
<evidence type="ECO:0000256" key="7">
    <source>
        <dbReference type="ARBA" id="ARBA00023128"/>
    </source>
</evidence>
<organism evidence="12 13">
    <name type="scientific">Nematocida displodere</name>
    <dbReference type="NCBI Taxonomy" id="1805483"/>
    <lineage>
        <taxon>Eukaryota</taxon>
        <taxon>Fungi</taxon>
        <taxon>Fungi incertae sedis</taxon>
        <taxon>Microsporidia</taxon>
        <taxon>Nematocida</taxon>
    </lineage>
</organism>
<protein>
    <recommendedName>
        <fullName evidence="10">tRNA (guanine(37)-N1)-methyltransferase</fullName>
        <ecNumber evidence="10">2.1.1.228</ecNumber>
    </recommendedName>
    <alternativeName>
        <fullName evidence="10">M1G-methyltransferase</fullName>
    </alternativeName>
    <alternativeName>
        <fullName evidence="10">tRNA [GM37] methyltransferase</fullName>
    </alternativeName>
    <alternativeName>
        <fullName evidence="10">tRNA methyltransferase 5</fullName>
    </alternativeName>
</protein>
<reference evidence="12 13" key="1">
    <citation type="submission" date="2016-02" db="EMBL/GenBank/DDBJ databases">
        <title>Discovery of a natural microsporidian pathogen with a broad tissue tropism in Caenorhabditis elegans.</title>
        <authorList>
            <person name="Luallen R.J."/>
            <person name="Reinke A.W."/>
            <person name="Tong L."/>
            <person name="Botts M.R."/>
            <person name="Felix M.-A."/>
            <person name="Troemel E.R."/>
        </authorList>
    </citation>
    <scope>NUCLEOTIDE SEQUENCE [LARGE SCALE GENOMIC DNA]</scope>
    <source>
        <strain evidence="12 13">JUm2807</strain>
    </source>
</reference>
<gene>
    <name evidence="10" type="primary">TRM5</name>
    <name evidence="12" type="ORF">NEDG_01152</name>
</gene>
<keyword evidence="3 10" id="KW-0489">Methyltransferase</keyword>
<dbReference type="InterPro" id="IPR030382">
    <property type="entry name" value="MeTrfase_TRM5/TYW2"/>
</dbReference>
<evidence type="ECO:0000256" key="8">
    <source>
        <dbReference type="ARBA" id="ARBA00023242"/>
    </source>
</evidence>
<dbReference type="InterPro" id="IPR029063">
    <property type="entry name" value="SAM-dependent_MTases_sf"/>
</dbReference>
<evidence type="ECO:0000256" key="6">
    <source>
        <dbReference type="ARBA" id="ARBA00022694"/>
    </source>
</evidence>
<evidence type="ECO:0000256" key="1">
    <source>
        <dbReference type="ARBA" id="ARBA00009775"/>
    </source>
</evidence>